<evidence type="ECO:0000313" key="3">
    <source>
        <dbReference type="Proteomes" id="UP000248314"/>
    </source>
</evidence>
<keyword evidence="1" id="KW-0732">Signal</keyword>
<dbReference type="EMBL" id="QJJX01000029">
    <property type="protein sequence ID" value="PXX20247.1"/>
    <property type="molecule type" value="Genomic_DNA"/>
</dbReference>
<protein>
    <recommendedName>
        <fullName evidence="4">Lipocalin-like protein</fullName>
    </recommendedName>
</protein>
<evidence type="ECO:0000313" key="2">
    <source>
        <dbReference type="EMBL" id="PXX20247.1"/>
    </source>
</evidence>
<comment type="caution">
    <text evidence="2">The sequence shown here is derived from an EMBL/GenBank/DDBJ whole genome shotgun (WGS) entry which is preliminary data.</text>
</comment>
<feature type="chain" id="PRO_5016242060" description="Lipocalin-like protein" evidence="1">
    <location>
        <begin position="21"/>
        <end position="145"/>
    </location>
</feature>
<evidence type="ECO:0008006" key="4">
    <source>
        <dbReference type="Google" id="ProtNLM"/>
    </source>
</evidence>
<name>A0A318HUU2_9BACT</name>
<dbReference type="Proteomes" id="UP000248314">
    <property type="component" value="Unassembled WGS sequence"/>
</dbReference>
<reference evidence="2 3" key="1">
    <citation type="submission" date="2018-05" db="EMBL/GenBank/DDBJ databases">
        <title>Genomic Encyclopedia of Type Strains, Phase I: the one thousand microbial genomes (KMG-I) project.</title>
        <authorList>
            <person name="Kyrpides N."/>
        </authorList>
    </citation>
    <scope>NUCLEOTIDE SEQUENCE [LARGE SCALE GENOMIC DNA]</scope>
    <source>
        <strain evidence="2 3">DSM 15611</strain>
    </source>
</reference>
<keyword evidence="3" id="KW-1185">Reference proteome</keyword>
<evidence type="ECO:0000256" key="1">
    <source>
        <dbReference type="SAM" id="SignalP"/>
    </source>
</evidence>
<gene>
    <name evidence="2" type="ORF">EJ73_02152</name>
</gene>
<feature type="signal peptide" evidence="1">
    <location>
        <begin position="1"/>
        <end position="20"/>
    </location>
</feature>
<organism evidence="2 3">
    <name type="scientific">Hoylesella shahii DSM 15611 = JCM 12083</name>
    <dbReference type="NCBI Taxonomy" id="1122991"/>
    <lineage>
        <taxon>Bacteria</taxon>
        <taxon>Pseudomonadati</taxon>
        <taxon>Bacteroidota</taxon>
        <taxon>Bacteroidia</taxon>
        <taxon>Bacteroidales</taxon>
        <taxon>Prevotellaceae</taxon>
        <taxon>Hoylesella</taxon>
    </lineage>
</organism>
<accession>A0A318HUU2</accession>
<proteinExistence type="predicted"/>
<dbReference type="Gene3D" id="2.40.128.490">
    <property type="entry name" value="Uncharacterised protein PF14869, DUF4488"/>
    <property type="match status" value="1"/>
</dbReference>
<sequence length="145" mass="16207">MAFLALIAVLFTVATFSACSNNGEGSDNDHDEKHENSIVGIWKLDATLASEDATNTHMGHSPAQVYEVYKADGSYHKVDLPSGNGVKTEEGKYKVTDDELAVELEYPGGKRLTQRFKFKIDKDKMKKTNEVTEEIAKYTRFKENP</sequence>
<dbReference type="AlphaFoldDB" id="A0A318HUU2"/>